<comment type="caution">
    <text evidence="1">The sequence shown here is derived from an EMBL/GenBank/DDBJ whole genome shotgun (WGS) entry which is preliminary data.</text>
</comment>
<dbReference type="OrthoDB" id="4242083at2"/>
<accession>A0A233S1S4</accession>
<sequence length="62" mass="6528">MTQRFGTLIVPVPGVSGTMYPVGTPVAISGRGSSVDGFVDGDWLPLAWWEFAEGRTEDVAGS</sequence>
<proteinExistence type="predicted"/>
<evidence type="ECO:0000313" key="2">
    <source>
        <dbReference type="Proteomes" id="UP000215483"/>
    </source>
</evidence>
<reference evidence="1 2" key="1">
    <citation type="submission" date="2016-07" db="EMBL/GenBank/DDBJ databases">
        <title>Draft genome of Streptomyces diastatochromogenes.</title>
        <authorList>
            <person name="Podduturi R."/>
            <person name="Lukassen M.B."/>
            <person name="Clausen N."/>
            <person name="Nielsen J.L."/>
            <person name="Jorgensen N.O."/>
        </authorList>
    </citation>
    <scope>NUCLEOTIDE SEQUENCE [LARGE SCALE GENOMIC DNA]</scope>
    <source>
        <strain evidence="1 2">DSM 40608</strain>
    </source>
</reference>
<gene>
    <name evidence="1" type="ORF">BEK98_36825</name>
</gene>
<keyword evidence="2" id="KW-1185">Reference proteome</keyword>
<dbReference type="AlphaFoldDB" id="A0A233S1S4"/>
<organism evidence="1 2">
    <name type="scientific">Streptomyces diastatochromogenes</name>
    <dbReference type="NCBI Taxonomy" id="42236"/>
    <lineage>
        <taxon>Bacteria</taxon>
        <taxon>Bacillati</taxon>
        <taxon>Actinomycetota</taxon>
        <taxon>Actinomycetes</taxon>
        <taxon>Kitasatosporales</taxon>
        <taxon>Streptomycetaceae</taxon>
        <taxon>Streptomyces</taxon>
    </lineage>
</organism>
<name>A0A233S1S4_STRDA</name>
<dbReference type="RefSeq" id="WP_094221277.1">
    <property type="nucleotide sequence ID" value="NZ_JBHYTI010000035.1"/>
</dbReference>
<evidence type="ECO:0000313" key="1">
    <source>
        <dbReference type="EMBL" id="OXY89596.1"/>
    </source>
</evidence>
<dbReference type="EMBL" id="MCGQ01000042">
    <property type="protein sequence ID" value="OXY89596.1"/>
    <property type="molecule type" value="Genomic_DNA"/>
</dbReference>
<dbReference type="Proteomes" id="UP000215483">
    <property type="component" value="Unassembled WGS sequence"/>
</dbReference>
<protein>
    <submittedName>
        <fullName evidence="1">Uncharacterized protein</fullName>
    </submittedName>
</protein>